<dbReference type="GO" id="GO:0006508">
    <property type="term" value="P:proteolysis"/>
    <property type="evidence" value="ECO:0007669"/>
    <property type="project" value="UniProtKB-KW"/>
</dbReference>
<dbReference type="STRING" id="670580.A0A1X6MVS0"/>
<protein>
    <recommendedName>
        <fullName evidence="5">Peptidase A1 domain-containing protein</fullName>
    </recommendedName>
</protein>
<dbReference type="InterPro" id="IPR034164">
    <property type="entry name" value="Pepsin-like_dom"/>
</dbReference>
<comment type="similarity">
    <text evidence="1 3">Belongs to the peptidase A1 family.</text>
</comment>
<proteinExistence type="inferred from homology"/>
<sequence length="512" mass="54215">MEGCTAEKPPGTSTVHDLLYIANVSAPLALYPLQLDTGSSDLWTKASSSPIPNTKQSASLRLRYGIGWAYGNVSWGTVEFAGIEVESQAFMDVTAASNPALSYGANGIIGLGFDSLSTIDALVNHSGSATGRTFLYNAFQQNKSEPNFISFTLEDDADPDDTIQGYFSIGEYEPKYAAVQNSSPISTWPVSYPTRWTVLLDALLVGNKSVSVSTTVSGAPSDKAVVVLDSGTSYTYAPTEICNAIYGGISGAKYDADLGQWVVPCDAEVDIALQFGQGVYPINPLDVSPQSLTDSSTCVGTFIPQSVSVGGGEFDWLIGDNVLRSVYAIYDFGDYDSAGKMGNPYIKLFSLVDPDQASADFHSIRGGQAQNVTYNAANTTTSGSGSTTVALSNDVITSLERVSNFMPAVLALMAFNALVLILLVVAGAVYFFRRSARGKTRARKAPGRVAPMPMNTMSTVGLMSGDSPGGAYQPVSMALSDDAFVPPSPAFSRRISGLRPVSEMHERPMSVA</sequence>
<keyword evidence="3" id="KW-0645">Protease</keyword>
<evidence type="ECO:0000256" key="2">
    <source>
        <dbReference type="ARBA" id="ARBA00022750"/>
    </source>
</evidence>
<dbReference type="GeneID" id="36333912"/>
<accession>A0A1X6MVS0</accession>
<dbReference type="PROSITE" id="PS00141">
    <property type="entry name" value="ASP_PROTEASE"/>
    <property type="match status" value="1"/>
</dbReference>
<feature type="domain" description="Peptidase A1" evidence="5">
    <location>
        <begin position="18"/>
        <end position="341"/>
    </location>
</feature>
<dbReference type="RefSeq" id="XP_024337233.1">
    <property type="nucleotide sequence ID" value="XM_024488963.1"/>
</dbReference>
<keyword evidence="2 3" id="KW-0064">Aspartyl protease</keyword>
<dbReference type="CDD" id="cd05471">
    <property type="entry name" value="pepsin_like"/>
    <property type="match status" value="1"/>
</dbReference>
<dbReference type="AlphaFoldDB" id="A0A1X6MVS0"/>
<dbReference type="InterPro" id="IPR033121">
    <property type="entry name" value="PEPTIDASE_A1"/>
</dbReference>
<evidence type="ECO:0000313" key="7">
    <source>
        <dbReference type="Proteomes" id="UP000194127"/>
    </source>
</evidence>
<dbReference type="Pfam" id="PF00026">
    <property type="entry name" value="Asp"/>
    <property type="match status" value="1"/>
</dbReference>
<evidence type="ECO:0000256" key="4">
    <source>
        <dbReference type="SAM" id="Phobius"/>
    </source>
</evidence>
<dbReference type="PRINTS" id="PR00792">
    <property type="entry name" value="PEPSIN"/>
</dbReference>
<evidence type="ECO:0000259" key="5">
    <source>
        <dbReference type="PROSITE" id="PS51767"/>
    </source>
</evidence>
<dbReference type="InterPro" id="IPR001969">
    <property type="entry name" value="Aspartic_peptidase_AS"/>
</dbReference>
<evidence type="ECO:0000256" key="3">
    <source>
        <dbReference type="RuleBase" id="RU000454"/>
    </source>
</evidence>
<dbReference type="SUPFAM" id="SSF50630">
    <property type="entry name" value="Acid proteases"/>
    <property type="match status" value="1"/>
</dbReference>
<dbReference type="PANTHER" id="PTHR47966:SF51">
    <property type="entry name" value="BETA-SITE APP-CLEAVING ENZYME, ISOFORM A-RELATED"/>
    <property type="match status" value="1"/>
</dbReference>
<feature type="transmembrane region" description="Helical" evidence="4">
    <location>
        <begin position="405"/>
        <end position="432"/>
    </location>
</feature>
<keyword evidence="3" id="KW-0378">Hydrolase</keyword>
<evidence type="ECO:0000256" key="1">
    <source>
        <dbReference type="ARBA" id="ARBA00007447"/>
    </source>
</evidence>
<dbReference type="Gene3D" id="2.40.70.10">
    <property type="entry name" value="Acid Proteases"/>
    <property type="match status" value="2"/>
</dbReference>
<evidence type="ECO:0000313" key="6">
    <source>
        <dbReference type="EMBL" id="OSX60439.1"/>
    </source>
</evidence>
<dbReference type="GO" id="GO:0004190">
    <property type="term" value="F:aspartic-type endopeptidase activity"/>
    <property type="evidence" value="ECO:0007669"/>
    <property type="project" value="UniProtKB-KW"/>
</dbReference>
<keyword evidence="4" id="KW-1133">Transmembrane helix</keyword>
<keyword evidence="4" id="KW-0812">Transmembrane</keyword>
<keyword evidence="7" id="KW-1185">Reference proteome</keyword>
<gene>
    <name evidence="6" type="ORF">POSPLADRAFT_1182972</name>
</gene>
<reference evidence="6 7" key="1">
    <citation type="submission" date="2017-04" db="EMBL/GenBank/DDBJ databases">
        <title>Genome Sequence of the Model Brown-Rot Fungus Postia placenta SB12.</title>
        <authorList>
            <consortium name="DOE Joint Genome Institute"/>
            <person name="Gaskell J."/>
            <person name="Kersten P."/>
            <person name="Larrondo L.F."/>
            <person name="Canessa P."/>
            <person name="Martinez D."/>
            <person name="Hibbett D."/>
            <person name="Schmoll M."/>
            <person name="Kubicek C.P."/>
            <person name="Martinez A.T."/>
            <person name="Yadav J."/>
            <person name="Master E."/>
            <person name="Magnuson J.K."/>
            <person name="James T."/>
            <person name="Yaver D."/>
            <person name="Berka R."/>
            <person name="Labutti K."/>
            <person name="Lipzen A."/>
            <person name="Aerts A."/>
            <person name="Barry K."/>
            <person name="Henrissat B."/>
            <person name="Blanchette R."/>
            <person name="Grigoriev I."/>
            <person name="Cullen D."/>
        </authorList>
    </citation>
    <scope>NUCLEOTIDE SEQUENCE [LARGE SCALE GENOMIC DNA]</scope>
    <source>
        <strain evidence="6 7">MAD-698-R-SB12</strain>
    </source>
</reference>
<dbReference type="EMBL" id="KZ110600">
    <property type="protein sequence ID" value="OSX60439.1"/>
    <property type="molecule type" value="Genomic_DNA"/>
</dbReference>
<dbReference type="InterPro" id="IPR001461">
    <property type="entry name" value="Aspartic_peptidase_A1"/>
</dbReference>
<dbReference type="PROSITE" id="PS51767">
    <property type="entry name" value="PEPTIDASE_A1"/>
    <property type="match status" value="1"/>
</dbReference>
<keyword evidence="4" id="KW-0472">Membrane</keyword>
<dbReference type="Proteomes" id="UP000194127">
    <property type="component" value="Unassembled WGS sequence"/>
</dbReference>
<dbReference type="InterPro" id="IPR021109">
    <property type="entry name" value="Peptidase_aspartic_dom_sf"/>
</dbReference>
<name>A0A1X6MVS0_9APHY</name>
<dbReference type="OrthoDB" id="2747330at2759"/>
<organism evidence="6 7">
    <name type="scientific">Postia placenta MAD-698-R-SB12</name>
    <dbReference type="NCBI Taxonomy" id="670580"/>
    <lineage>
        <taxon>Eukaryota</taxon>
        <taxon>Fungi</taxon>
        <taxon>Dikarya</taxon>
        <taxon>Basidiomycota</taxon>
        <taxon>Agaricomycotina</taxon>
        <taxon>Agaricomycetes</taxon>
        <taxon>Polyporales</taxon>
        <taxon>Adustoporiaceae</taxon>
        <taxon>Rhodonia</taxon>
    </lineage>
</organism>
<dbReference type="PANTHER" id="PTHR47966">
    <property type="entry name" value="BETA-SITE APP-CLEAVING ENZYME, ISOFORM A-RELATED"/>
    <property type="match status" value="1"/>
</dbReference>